<dbReference type="AlphaFoldDB" id="A0A926NC33"/>
<protein>
    <submittedName>
        <fullName evidence="2">Uncharacterized protein</fullName>
    </submittedName>
</protein>
<feature type="region of interest" description="Disordered" evidence="1">
    <location>
        <begin position="142"/>
        <end position="201"/>
    </location>
</feature>
<keyword evidence="3" id="KW-1185">Reference proteome</keyword>
<dbReference type="EMBL" id="JACXAH010000043">
    <property type="protein sequence ID" value="MBD1373868.1"/>
    <property type="molecule type" value="Genomic_DNA"/>
</dbReference>
<feature type="compositionally biased region" description="Low complexity" evidence="1">
    <location>
        <begin position="159"/>
        <end position="191"/>
    </location>
</feature>
<dbReference type="Proteomes" id="UP000661691">
    <property type="component" value="Unassembled WGS sequence"/>
</dbReference>
<evidence type="ECO:0000313" key="3">
    <source>
        <dbReference type="Proteomes" id="UP000661691"/>
    </source>
</evidence>
<accession>A0A926NC33</accession>
<organism evidence="2 3">
    <name type="scientific">Polycladospora coralii</name>
    <dbReference type="NCBI Taxonomy" id="2771432"/>
    <lineage>
        <taxon>Bacteria</taxon>
        <taxon>Bacillati</taxon>
        <taxon>Bacillota</taxon>
        <taxon>Bacilli</taxon>
        <taxon>Bacillales</taxon>
        <taxon>Thermoactinomycetaceae</taxon>
        <taxon>Polycladospora</taxon>
    </lineage>
</organism>
<name>A0A926NC33_9BACL</name>
<evidence type="ECO:0000313" key="2">
    <source>
        <dbReference type="EMBL" id="MBD1373868.1"/>
    </source>
</evidence>
<proteinExistence type="predicted"/>
<sequence length="201" mass="23421">MAIYRQVHTAFWEDDKVVEEMTPEDKYFFLYLLTNPHTTQIGIYPITKKKISFDLGYSIESANALISRFESHHKLIKYNIETREIAIINWGKYNFNRGGKPVEDCVKKELKEVKDQELITLVASKIENKRIKDLYINFLNPPAKEEDIPDGGNSDNEQNYDTLENTNDTLDDTYNATYNDTCNDTSTTRTTIRGQEEEEEE</sequence>
<reference evidence="2" key="1">
    <citation type="submission" date="2020-09" db="EMBL/GenBank/DDBJ databases">
        <title>A novel bacterium of genus Hazenella, isolated from South China Sea.</title>
        <authorList>
            <person name="Huang H."/>
            <person name="Mo K."/>
            <person name="Hu Y."/>
        </authorList>
    </citation>
    <scope>NUCLEOTIDE SEQUENCE</scope>
    <source>
        <strain evidence="2">IB182357</strain>
    </source>
</reference>
<gene>
    <name evidence="2" type="ORF">IC620_16105</name>
</gene>
<evidence type="ECO:0000256" key="1">
    <source>
        <dbReference type="SAM" id="MobiDB-lite"/>
    </source>
</evidence>
<comment type="caution">
    <text evidence="2">The sequence shown here is derived from an EMBL/GenBank/DDBJ whole genome shotgun (WGS) entry which is preliminary data.</text>
</comment>
<feature type="non-terminal residue" evidence="2">
    <location>
        <position position="201"/>
    </location>
</feature>